<dbReference type="PANTHER" id="PTHR10584:SF166">
    <property type="entry name" value="RIBOKINASE"/>
    <property type="match status" value="1"/>
</dbReference>
<dbReference type="OrthoDB" id="9792663at2"/>
<dbReference type="SUPFAM" id="SSF53613">
    <property type="entry name" value="Ribokinase-like"/>
    <property type="match status" value="1"/>
</dbReference>
<gene>
    <name evidence="4" type="ORF">A6A05_17285</name>
</gene>
<dbReference type="GO" id="GO:0016301">
    <property type="term" value="F:kinase activity"/>
    <property type="evidence" value="ECO:0007669"/>
    <property type="project" value="UniProtKB-KW"/>
</dbReference>
<sequence>MARIVVVGSVATDEVVRLTERCREGAHLNGTMEVPRLGGGGANSAVALAAAGHTVTLVAAVGEDDDGDWQIEALARSGVDVSAIRRVKGGSTRSIVMVDPIGERTIVNLGRAKEEQPPARLLDIPADLVYVRTRAVGLAPLLAEKGRFCKVVAHIPPIEPGVFPAQVIVASASDLPPDLLAEPVTAGLMAAGTRLEWMVLTRGADGAEAFSAARHLRQPSPEVQAVDSTGAGDAFAAGLCHALVGGAEMEDALAVAVRWGSAKVGQDGSALAPETVAGLL</sequence>
<accession>A0A178M7Z6</accession>
<organism evidence="4 5">
    <name type="scientific">Magnetospirillum moscoviense</name>
    <dbReference type="NCBI Taxonomy" id="1437059"/>
    <lineage>
        <taxon>Bacteria</taxon>
        <taxon>Pseudomonadati</taxon>
        <taxon>Pseudomonadota</taxon>
        <taxon>Alphaproteobacteria</taxon>
        <taxon>Rhodospirillales</taxon>
        <taxon>Rhodospirillaceae</taxon>
        <taxon>Magnetospirillum</taxon>
    </lineage>
</organism>
<dbReference type="AlphaFoldDB" id="A0A178M7Z6"/>
<feature type="domain" description="Carbohydrate kinase PfkB" evidence="3">
    <location>
        <begin position="192"/>
        <end position="271"/>
    </location>
</feature>
<evidence type="ECO:0000259" key="3">
    <source>
        <dbReference type="Pfam" id="PF00294"/>
    </source>
</evidence>
<dbReference type="GO" id="GO:0006796">
    <property type="term" value="P:phosphate-containing compound metabolic process"/>
    <property type="evidence" value="ECO:0007669"/>
    <property type="project" value="UniProtKB-ARBA"/>
</dbReference>
<proteinExistence type="predicted"/>
<evidence type="ECO:0000256" key="2">
    <source>
        <dbReference type="ARBA" id="ARBA00022777"/>
    </source>
</evidence>
<name>A0A178M7Z6_9PROT</name>
<dbReference type="Pfam" id="PF00294">
    <property type="entry name" value="PfkB"/>
    <property type="match status" value="2"/>
</dbReference>
<evidence type="ECO:0000313" key="5">
    <source>
        <dbReference type="Proteomes" id="UP000078543"/>
    </source>
</evidence>
<feature type="domain" description="Carbohydrate kinase PfkB" evidence="3">
    <location>
        <begin position="1"/>
        <end position="121"/>
    </location>
</feature>
<dbReference type="InterPro" id="IPR011611">
    <property type="entry name" value="PfkB_dom"/>
</dbReference>
<protein>
    <recommendedName>
        <fullName evidence="3">Carbohydrate kinase PfkB domain-containing protein</fullName>
    </recommendedName>
</protein>
<evidence type="ECO:0000313" key="4">
    <source>
        <dbReference type="EMBL" id="OAN44901.1"/>
    </source>
</evidence>
<comment type="caution">
    <text evidence="4">The sequence shown here is derived from an EMBL/GenBank/DDBJ whole genome shotgun (WGS) entry which is preliminary data.</text>
</comment>
<dbReference type="EMBL" id="LWQU01000192">
    <property type="protein sequence ID" value="OAN44901.1"/>
    <property type="molecule type" value="Genomic_DNA"/>
</dbReference>
<dbReference type="PANTHER" id="PTHR10584">
    <property type="entry name" value="SUGAR KINASE"/>
    <property type="match status" value="1"/>
</dbReference>
<dbReference type="STRING" id="1437059.A6A05_17285"/>
<dbReference type="Gene3D" id="3.40.1190.20">
    <property type="match status" value="1"/>
</dbReference>
<dbReference type="InterPro" id="IPR002139">
    <property type="entry name" value="Ribo/fructo_kinase"/>
</dbReference>
<dbReference type="Proteomes" id="UP000078543">
    <property type="component" value="Unassembled WGS sequence"/>
</dbReference>
<keyword evidence="2" id="KW-0418">Kinase</keyword>
<keyword evidence="1" id="KW-0808">Transferase</keyword>
<dbReference type="PRINTS" id="PR00990">
    <property type="entry name" value="RIBOKINASE"/>
</dbReference>
<evidence type="ECO:0000256" key="1">
    <source>
        <dbReference type="ARBA" id="ARBA00022679"/>
    </source>
</evidence>
<dbReference type="InterPro" id="IPR029056">
    <property type="entry name" value="Ribokinase-like"/>
</dbReference>
<dbReference type="RefSeq" id="WP_068504373.1">
    <property type="nucleotide sequence ID" value="NZ_LWQU01000192.1"/>
</dbReference>
<reference evidence="4 5" key="1">
    <citation type="submission" date="2016-04" db="EMBL/GenBank/DDBJ databases">
        <title>Draft genome sequence of freshwater magnetotactic bacteria Magnetospirillum marisnigri SP-1 and Magnetospirillum moscoviense BB-1.</title>
        <authorList>
            <person name="Koziaeva V."/>
            <person name="Dziuba M.V."/>
            <person name="Ivanov T.M."/>
            <person name="Kuznetsov B."/>
            <person name="Grouzdev D.S."/>
        </authorList>
    </citation>
    <scope>NUCLEOTIDE SEQUENCE [LARGE SCALE GENOMIC DNA]</scope>
    <source>
        <strain evidence="4 5">BB-1</strain>
    </source>
</reference>
<keyword evidence="5" id="KW-1185">Reference proteome</keyword>